<protein>
    <submittedName>
        <fullName evidence="1">Uncharacterized protein</fullName>
    </submittedName>
</protein>
<evidence type="ECO:0000313" key="1">
    <source>
        <dbReference type="EMBL" id="CAD7079311.1"/>
    </source>
</evidence>
<sequence>MKFAVVVVLLAVALGIEASAVAWGPWGH</sequence>
<accession>A0A7R8YN48</accession>
<dbReference type="InParanoid" id="A0A7R8YN48"/>
<proteinExistence type="predicted"/>
<name>A0A7R8YN48_HERIL</name>
<feature type="non-terminal residue" evidence="1">
    <location>
        <position position="1"/>
    </location>
</feature>
<keyword evidence="2" id="KW-1185">Reference proteome</keyword>
<organism evidence="1 2">
    <name type="scientific">Hermetia illucens</name>
    <name type="common">Black soldier fly</name>
    <dbReference type="NCBI Taxonomy" id="343691"/>
    <lineage>
        <taxon>Eukaryota</taxon>
        <taxon>Metazoa</taxon>
        <taxon>Ecdysozoa</taxon>
        <taxon>Arthropoda</taxon>
        <taxon>Hexapoda</taxon>
        <taxon>Insecta</taxon>
        <taxon>Pterygota</taxon>
        <taxon>Neoptera</taxon>
        <taxon>Endopterygota</taxon>
        <taxon>Diptera</taxon>
        <taxon>Brachycera</taxon>
        <taxon>Stratiomyomorpha</taxon>
        <taxon>Stratiomyidae</taxon>
        <taxon>Hermetiinae</taxon>
        <taxon>Hermetia</taxon>
    </lineage>
</organism>
<dbReference type="EMBL" id="LR899009">
    <property type="protein sequence ID" value="CAD7079311.1"/>
    <property type="molecule type" value="Genomic_DNA"/>
</dbReference>
<evidence type="ECO:0000313" key="2">
    <source>
        <dbReference type="Proteomes" id="UP000594454"/>
    </source>
</evidence>
<reference evidence="1 2" key="1">
    <citation type="submission" date="2020-11" db="EMBL/GenBank/DDBJ databases">
        <authorList>
            <person name="Wallbank WR R."/>
            <person name="Pardo Diaz C."/>
            <person name="Kozak K."/>
            <person name="Martin S."/>
            <person name="Jiggins C."/>
            <person name="Moest M."/>
            <person name="Warren A I."/>
            <person name="Generalovic N T."/>
            <person name="Byers J.R.P. K."/>
            <person name="Montejo-Kovacevich G."/>
            <person name="Yen C E."/>
        </authorList>
    </citation>
    <scope>NUCLEOTIDE SEQUENCE [LARGE SCALE GENOMIC DNA]</scope>
</reference>
<dbReference type="AlphaFoldDB" id="A0A7R8YN48"/>
<dbReference type="Proteomes" id="UP000594454">
    <property type="component" value="Chromosome 1"/>
</dbReference>
<gene>
    <name evidence="1" type="ORF">HERILL_LOCUS2531</name>
</gene>